<dbReference type="GO" id="GO:0099078">
    <property type="term" value="C:BORC complex"/>
    <property type="evidence" value="ECO:0007669"/>
    <property type="project" value="TreeGrafter"/>
</dbReference>
<dbReference type="PANTHER" id="PTHR13440">
    <property type="entry name" value="BLOC-1 RELATED COMPLEX SUBUNIT 6"/>
    <property type="match status" value="1"/>
</dbReference>
<protein>
    <recommendedName>
        <fullName evidence="1">BLOC-1-related complex subunit 6 C-terminal helix domain-containing protein</fullName>
    </recommendedName>
</protein>
<dbReference type="AlphaFoldDB" id="A0A367IZL9"/>
<sequence>MSNDVPIDLALLHSLEIKATELSRQFAEQVERVQQQLRQMLESTKEASSVYKLSIKNLAQEIDSSTKKTIELITYCDELDKDLAQLHILSKQIKSVDKSLDRLQAALSEKRT</sequence>
<evidence type="ECO:0000259" key="1">
    <source>
        <dbReference type="Pfam" id="PF10157"/>
    </source>
</evidence>
<comment type="caution">
    <text evidence="2">The sequence shown here is derived from an EMBL/GenBank/DDBJ whole genome shotgun (WGS) entry which is preliminary data.</text>
</comment>
<dbReference type="EMBL" id="PJQM01004937">
    <property type="protein sequence ID" value="RCH82901.1"/>
    <property type="molecule type" value="Genomic_DNA"/>
</dbReference>
<dbReference type="InterPro" id="IPR046465">
    <property type="entry name" value="BORCS6_C"/>
</dbReference>
<dbReference type="OrthoDB" id="21270at2759"/>
<organism evidence="2 3">
    <name type="scientific">Rhizopus stolonifer</name>
    <name type="common">Rhizopus nigricans</name>
    <dbReference type="NCBI Taxonomy" id="4846"/>
    <lineage>
        <taxon>Eukaryota</taxon>
        <taxon>Fungi</taxon>
        <taxon>Fungi incertae sedis</taxon>
        <taxon>Mucoromycota</taxon>
        <taxon>Mucoromycotina</taxon>
        <taxon>Mucoromycetes</taxon>
        <taxon>Mucorales</taxon>
        <taxon>Mucorineae</taxon>
        <taxon>Rhizopodaceae</taxon>
        <taxon>Rhizopus</taxon>
    </lineage>
</organism>
<keyword evidence="3" id="KW-1185">Reference proteome</keyword>
<evidence type="ECO:0000313" key="3">
    <source>
        <dbReference type="Proteomes" id="UP000253551"/>
    </source>
</evidence>
<name>A0A367IZL9_RHIST</name>
<dbReference type="STRING" id="4846.A0A367IZL9"/>
<dbReference type="InterPro" id="IPR019314">
    <property type="entry name" value="BORCS6"/>
</dbReference>
<dbReference type="GO" id="GO:0032418">
    <property type="term" value="P:lysosome localization"/>
    <property type="evidence" value="ECO:0007669"/>
    <property type="project" value="TreeGrafter"/>
</dbReference>
<feature type="domain" description="BLOC-1-related complex subunit 6 C-terminal helix" evidence="1">
    <location>
        <begin position="5"/>
        <end position="104"/>
    </location>
</feature>
<reference evidence="2 3" key="1">
    <citation type="journal article" date="2018" name="G3 (Bethesda)">
        <title>Phylogenetic and Phylogenomic Definition of Rhizopus Species.</title>
        <authorList>
            <person name="Gryganskyi A.P."/>
            <person name="Golan J."/>
            <person name="Dolatabadi S."/>
            <person name="Mondo S."/>
            <person name="Robb S."/>
            <person name="Idnurm A."/>
            <person name="Muszewska A."/>
            <person name="Steczkiewicz K."/>
            <person name="Masonjones S."/>
            <person name="Liao H.L."/>
            <person name="Gajdeczka M.T."/>
            <person name="Anike F."/>
            <person name="Vuek A."/>
            <person name="Anishchenko I.M."/>
            <person name="Voigt K."/>
            <person name="de Hoog G.S."/>
            <person name="Smith M.E."/>
            <person name="Heitman J."/>
            <person name="Vilgalys R."/>
            <person name="Stajich J.E."/>
        </authorList>
    </citation>
    <scope>NUCLEOTIDE SEQUENCE [LARGE SCALE GENOMIC DNA]</scope>
    <source>
        <strain evidence="2 3">LSU 92-RS-03</strain>
    </source>
</reference>
<dbReference type="Proteomes" id="UP000253551">
    <property type="component" value="Unassembled WGS sequence"/>
</dbReference>
<accession>A0A367IZL9</accession>
<proteinExistence type="predicted"/>
<dbReference type="PANTHER" id="PTHR13440:SF7">
    <property type="entry name" value="BLOC-1 RELATED COMPLEX SUBUNIT 6"/>
    <property type="match status" value="1"/>
</dbReference>
<dbReference type="Pfam" id="PF10157">
    <property type="entry name" value="BORCS6"/>
    <property type="match status" value="1"/>
</dbReference>
<gene>
    <name evidence="2" type="ORF">CU098_003264</name>
</gene>
<evidence type="ECO:0000313" key="2">
    <source>
        <dbReference type="EMBL" id="RCH82901.1"/>
    </source>
</evidence>